<dbReference type="SUPFAM" id="SSF103473">
    <property type="entry name" value="MFS general substrate transporter"/>
    <property type="match status" value="1"/>
</dbReference>
<keyword evidence="5 7" id="KW-1133">Transmembrane helix</keyword>
<keyword evidence="3" id="KW-0813">Transport</keyword>
<sequence length="141" mass="15425">MQRPRANIIQRKYHPQLTILIPFFQQLTGVNVIMLYAPVLFKTIGFGDNASLMSAVIAGLVNVFSTLVSACYAGRASRRKLFFEGGTQMLVCQILLGTLIWLELGTGSQGHVSDGMAIVIVALICVYVSGFARSWSQLLQS</sequence>
<organism evidence="8 9">
    <name type="scientific">Colocasia esculenta</name>
    <name type="common">Wild taro</name>
    <name type="synonym">Arum esculentum</name>
    <dbReference type="NCBI Taxonomy" id="4460"/>
    <lineage>
        <taxon>Eukaryota</taxon>
        <taxon>Viridiplantae</taxon>
        <taxon>Streptophyta</taxon>
        <taxon>Embryophyta</taxon>
        <taxon>Tracheophyta</taxon>
        <taxon>Spermatophyta</taxon>
        <taxon>Magnoliopsida</taxon>
        <taxon>Liliopsida</taxon>
        <taxon>Araceae</taxon>
        <taxon>Aroideae</taxon>
        <taxon>Colocasieae</taxon>
        <taxon>Colocasia</taxon>
    </lineage>
</organism>
<evidence type="ECO:0000256" key="5">
    <source>
        <dbReference type="ARBA" id="ARBA00022989"/>
    </source>
</evidence>
<dbReference type="GO" id="GO:0016020">
    <property type="term" value="C:membrane"/>
    <property type="evidence" value="ECO:0007669"/>
    <property type="project" value="UniProtKB-SubCell"/>
</dbReference>
<keyword evidence="6 7" id="KW-0472">Membrane</keyword>
<dbReference type="InterPro" id="IPR045262">
    <property type="entry name" value="STP/PLT_plant"/>
</dbReference>
<dbReference type="Proteomes" id="UP000652761">
    <property type="component" value="Unassembled WGS sequence"/>
</dbReference>
<feature type="transmembrane region" description="Helical" evidence="7">
    <location>
        <begin position="53"/>
        <end position="74"/>
    </location>
</feature>
<evidence type="ECO:0000256" key="7">
    <source>
        <dbReference type="SAM" id="Phobius"/>
    </source>
</evidence>
<dbReference type="InterPro" id="IPR036259">
    <property type="entry name" value="MFS_trans_sf"/>
</dbReference>
<dbReference type="PANTHER" id="PTHR23500:SF574">
    <property type="entry name" value="SUGAR TRANSPORT PROTEIN 1"/>
    <property type="match status" value="1"/>
</dbReference>
<keyword evidence="9" id="KW-1185">Reference proteome</keyword>
<proteinExistence type="inferred from homology"/>
<protein>
    <submittedName>
        <fullName evidence="8">Uncharacterized protein</fullName>
    </submittedName>
</protein>
<keyword evidence="4 7" id="KW-0812">Transmembrane</keyword>
<dbReference type="Pfam" id="PF00083">
    <property type="entry name" value="Sugar_tr"/>
    <property type="match status" value="1"/>
</dbReference>
<accession>A0A843VD42</accession>
<dbReference type="OrthoDB" id="784158at2759"/>
<evidence type="ECO:0000256" key="6">
    <source>
        <dbReference type="ARBA" id="ARBA00023136"/>
    </source>
</evidence>
<evidence type="ECO:0000256" key="3">
    <source>
        <dbReference type="ARBA" id="ARBA00022448"/>
    </source>
</evidence>
<evidence type="ECO:0000256" key="2">
    <source>
        <dbReference type="ARBA" id="ARBA00010992"/>
    </source>
</evidence>
<comment type="subcellular location">
    <subcellularLocation>
        <location evidence="1">Membrane</location>
    </subcellularLocation>
</comment>
<evidence type="ECO:0000313" key="8">
    <source>
        <dbReference type="EMBL" id="MQL89399.1"/>
    </source>
</evidence>
<dbReference type="PANTHER" id="PTHR23500">
    <property type="entry name" value="SOLUTE CARRIER FAMILY 2, FACILITATED GLUCOSE TRANSPORTER"/>
    <property type="match status" value="1"/>
</dbReference>
<dbReference type="GO" id="GO:0015144">
    <property type="term" value="F:carbohydrate transmembrane transporter activity"/>
    <property type="evidence" value="ECO:0007669"/>
    <property type="project" value="InterPro"/>
</dbReference>
<dbReference type="Gene3D" id="1.20.1250.20">
    <property type="entry name" value="MFS general substrate transporter like domains"/>
    <property type="match status" value="1"/>
</dbReference>
<dbReference type="AlphaFoldDB" id="A0A843VD42"/>
<evidence type="ECO:0000256" key="1">
    <source>
        <dbReference type="ARBA" id="ARBA00004370"/>
    </source>
</evidence>
<evidence type="ECO:0000256" key="4">
    <source>
        <dbReference type="ARBA" id="ARBA00022692"/>
    </source>
</evidence>
<feature type="transmembrane region" description="Helical" evidence="7">
    <location>
        <begin position="20"/>
        <end position="41"/>
    </location>
</feature>
<comment type="similarity">
    <text evidence="2">Belongs to the major facilitator superfamily. Sugar transporter (TC 2.A.1.1) family.</text>
</comment>
<evidence type="ECO:0000313" key="9">
    <source>
        <dbReference type="Proteomes" id="UP000652761"/>
    </source>
</evidence>
<dbReference type="EMBL" id="NMUH01001146">
    <property type="protein sequence ID" value="MQL89399.1"/>
    <property type="molecule type" value="Genomic_DNA"/>
</dbReference>
<gene>
    <name evidence="8" type="ORF">Taro_021973</name>
</gene>
<dbReference type="InterPro" id="IPR005828">
    <property type="entry name" value="MFS_sugar_transport-like"/>
</dbReference>
<feature type="transmembrane region" description="Helical" evidence="7">
    <location>
        <begin position="116"/>
        <end position="135"/>
    </location>
</feature>
<feature type="transmembrane region" description="Helical" evidence="7">
    <location>
        <begin position="81"/>
        <end position="104"/>
    </location>
</feature>
<comment type="caution">
    <text evidence="8">The sequence shown here is derived from an EMBL/GenBank/DDBJ whole genome shotgun (WGS) entry which is preliminary data.</text>
</comment>
<reference evidence="8" key="1">
    <citation type="submission" date="2017-07" db="EMBL/GenBank/DDBJ databases">
        <title>Taro Niue Genome Assembly and Annotation.</title>
        <authorList>
            <person name="Atibalentja N."/>
            <person name="Keating K."/>
            <person name="Fields C.J."/>
        </authorList>
    </citation>
    <scope>NUCLEOTIDE SEQUENCE</scope>
    <source>
        <strain evidence="8">Niue_2</strain>
        <tissue evidence="8">Leaf</tissue>
    </source>
</reference>
<name>A0A843VD42_COLES</name>